<protein>
    <submittedName>
        <fullName evidence="1">Uncharacterized protein</fullName>
    </submittedName>
</protein>
<comment type="caution">
    <text evidence="1">The sequence shown here is derived from an EMBL/GenBank/DDBJ whole genome shotgun (WGS) entry which is preliminary data.</text>
</comment>
<name>A0ACC1S3H1_9HYPO</name>
<reference evidence="1" key="1">
    <citation type="submission" date="2022-08" db="EMBL/GenBank/DDBJ databases">
        <title>Genome Sequence of Fusarium decemcellulare.</title>
        <authorList>
            <person name="Buettner E."/>
        </authorList>
    </citation>
    <scope>NUCLEOTIDE SEQUENCE</scope>
    <source>
        <strain evidence="1">Babe19</strain>
    </source>
</reference>
<dbReference type="Proteomes" id="UP001148629">
    <property type="component" value="Unassembled WGS sequence"/>
</dbReference>
<accession>A0ACC1S3H1</accession>
<gene>
    <name evidence="1" type="ORF">NM208_g9004</name>
</gene>
<evidence type="ECO:0000313" key="1">
    <source>
        <dbReference type="EMBL" id="KAJ3531154.1"/>
    </source>
</evidence>
<evidence type="ECO:0000313" key="2">
    <source>
        <dbReference type="Proteomes" id="UP001148629"/>
    </source>
</evidence>
<dbReference type="EMBL" id="JANRMS010001091">
    <property type="protein sequence ID" value="KAJ3531154.1"/>
    <property type="molecule type" value="Genomic_DNA"/>
</dbReference>
<keyword evidence="2" id="KW-1185">Reference proteome</keyword>
<sequence>MAFATLALFPRLPLEIRQQIYLFATLPRIVHVKEWPPPTPDTYRDFKESLSRTLPSDLPIHPSLVHLAPYWSPYLSQYWSDYSGLDGVALRQTTLTQYDFTIPSSKQTKASDHPWKPCQACPRICPLWLSERPGLAWHLCRRSSLYSNAPIPPLLHTCRESRTFLIKGGYSLAFSTRTSEPRTWFHFERDVLYVGYLDHAYYKLPLWRAMMLVLGPPYNIAQFMPLDLQRVKRLALPFDFEPLGQVSFPTPQHCAEFDITHRALSLFPQVEELLSVRGLLYNPFAKLEIRQGRRIEYPTWRLERTRIRARQFWEWIDCSEVDGDADWLKRFSRCTNLNLCDWPDSDSLEDKPLPFSDSISQGLRNCLAAILACLEDRAARDRKIPIIRAVYAGKPEMLEQLSHEGEGYWHYPARGRYHPRDARGGFMF</sequence>
<organism evidence="1 2">
    <name type="scientific">Fusarium decemcellulare</name>
    <dbReference type="NCBI Taxonomy" id="57161"/>
    <lineage>
        <taxon>Eukaryota</taxon>
        <taxon>Fungi</taxon>
        <taxon>Dikarya</taxon>
        <taxon>Ascomycota</taxon>
        <taxon>Pezizomycotina</taxon>
        <taxon>Sordariomycetes</taxon>
        <taxon>Hypocreomycetidae</taxon>
        <taxon>Hypocreales</taxon>
        <taxon>Nectriaceae</taxon>
        <taxon>Fusarium</taxon>
        <taxon>Fusarium decemcellulare species complex</taxon>
    </lineage>
</organism>
<proteinExistence type="predicted"/>